<dbReference type="PANTHER" id="PTHR45436">
    <property type="entry name" value="SENSOR HISTIDINE KINASE YKOH"/>
    <property type="match status" value="1"/>
</dbReference>
<reference evidence="15 18" key="2">
    <citation type="submission" date="2019-01" db="EMBL/GenBank/DDBJ databases">
        <title>Complete Genome Sequence and Annotation of the Paracoccus pantotrophus type strain DSM 2944.</title>
        <authorList>
            <person name="Bockwoldt J.A."/>
            <person name="Zimmermann M."/>
            <person name="Tiso T."/>
            <person name="Blank L.M."/>
        </authorList>
    </citation>
    <scope>NUCLEOTIDE SEQUENCE [LARGE SCALE GENOMIC DNA]</scope>
    <source>
        <strain evidence="15 18">DSM 2944</strain>
    </source>
</reference>
<dbReference type="Gene3D" id="1.10.287.130">
    <property type="match status" value="1"/>
</dbReference>
<evidence type="ECO:0000313" key="16">
    <source>
        <dbReference type="EMBL" id="RKS51920.1"/>
    </source>
</evidence>
<dbReference type="GO" id="GO:0005524">
    <property type="term" value="F:ATP binding"/>
    <property type="evidence" value="ECO:0007669"/>
    <property type="project" value="UniProtKB-KW"/>
</dbReference>
<dbReference type="Proteomes" id="UP000273626">
    <property type="component" value="Unassembled WGS sequence"/>
</dbReference>
<keyword evidence="17" id="KW-1185">Reference proteome</keyword>
<evidence type="ECO:0000256" key="4">
    <source>
        <dbReference type="ARBA" id="ARBA00022553"/>
    </source>
</evidence>
<keyword evidence="7" id="KW-0547">Nucleotide-binding</keyword>
<keyword evidence="12" id="KW-0472">Membrane</keyword>
<dbReference type="AlphaFoldDB" id="A0AAE6TU71"/>
<dbReference type="PANTHER" id="PTHR45436:SF14">
    <property type="entry name" value="SENSOR PROTEIN QSEC"/>
    <property type="match status" value="1"/>
</dbReference>
<keyword evidence="11" id="KW-0902">Two-component regulatory system</keyword>
<dbReference type="GeneID" id="51372099"/>
<dbReference type="SMART" id="SM00387">
    <property type="entry name" value="HATPase_c"/>
    <property type="match status" value="1"/>
</dbReference>
<dbReference type="InterPro" id="IPR005467">
    <property type="entry name" value="His_kinase_dom"/>
</dbReference>
<proteinExistence type="predicted"/>
<evidence type="ECO:0000259" key="13">
    <source>
        <dbReference type="PROSITE" id="PS50109"/>
    </source>
</evidence>
<evidence type="ECO:0000256" key="8">
    <source>
        <dbReference type="ARBA" id="ARBA00022777"/>
    </source>
</evidence>
<evidence type="ECO:0000256" key="12">
    <source>
        <dbReference type="SAM" id="Phobius"/>
    </source>
</evidence>
<dbReference type="InterPro" id="IPR050428">
    <property type="entry name" value="TCS_sensor_his_kinase"/>
</dbReference>
<evidence type="ECO:0000256" key="5">
    <source>
        <dbReference type="ARBA" id="ARBA00022679"/>
    </source>
</evidence>
<feature type="domain" description="HAMP" evidence="14">
    <location>
        <begin position="174"/>
        <end position="226"/>
    </location>
</feature>
<dbReference type="EMBL" id="RBLI01000001">
    <property type="protein sequence ID" value="RKS51920.1"/>
    <property type="molecule type" value="Genomic_DNA"/>
</dbReference>
<organism evidence="15 18">
    <name type="scientific">Paracoccus pantotrophus</name>
    <name type="common">Thiosphaera pantotropha</name>
    <dbReference type="NCBI Taxonomy" id="82367"/>
    <lineage>
        <taxon>Bacteria</taxon>
        <taxon>Pseudomonadati</taxon>
        <taxon>Pseudomonadota</taxon>
        <taxon>Alphaproteobacteria</taxon>
        <taxon>Rhodobacterales</taxon>
        <taxon>Paracoccaceae</taxon>
        <taxon>Paracoccus</taxon>
    </lineage>
</organism>
<keyword evidence="9" id="KW-0067">ATP-binding</keyword>
<evidence type="ECO:0000256" key="2">
    <source>
        <dbReference type="ARBA" id="ARBA00004141"/>
    </source>
</evidence>
<keyword evidence="5" id="KW-0808">Transferase</keyword>
<keyword evidence="10 12" id="KW-1133">Transmembrane helix</keyword>
<dbReference type="KEGG" id="ppan:ESD82_16035"/>
<dbReference type="PROSITE" id="PS50109">
    <property type="entry name" value="HIS_KIN"/>
    <property type="match status" value="1"/>
</dbReference>
<dbReference type="Gene3D" id="3.30.565.10">
    <property type="entry name" value="Histidine kinase-like ATPase, C-terminal domain"/>
    <property type="match status" value="1"/>
</dbReference>
<dbReference type="Gene3D" id="1.20.5.1040">
    <property type="entry name" value="Sensor protein qsec"/>
    <property type="match status" value="1"/>
</dbReference>
<dbReference type="InterPro" id="IPR003594">
    <property type="entry name" value="HATPase_dom"/>
</dbReference>
<dbReference type="SMART" id="SM00388">
    <property type="entry name" value="HisKA"/>
    <property type="match status" value="1"/>
</dbReference>
<gene>
    <name evidence="16" type="ORF">BDE18_1203</name>
    <name evidence="15" type="ORF">ESD82_16035</name>
</gene>
<evidence type="ECO:0000256" key="3">
    <source>
        <dbReference type="ARBA" id="ARBA00012438"/>
    </source>
</evidence>
<dbReference type="CDD" id="cd00082">
    <property type="entry name" value="HisKA"/>
    <property type="match status" value="1"/>
</dbReference>
<dbReference type="GO" id="GO:0005886">
    <property type="term" value="C:plasma membrane"/>
    <property type="evidence" value="ECO:0007669"/>
    <property type="project" value="TreeGrafter"/>
</dbReference>
<evidence type="ECO:0000256" key="7">
    <source>
        <dbReference type="ARBA" id="ARBA00022741"/>
    </source>
</evidence>
<keyword evidence="8 15" id="KW-0418">Kinase</keyword>
<evidence type="ECO:0000256" key="11">
    <source>
        <dbReference type="ARBA" id="ARBA00023012"/>
    </source>
</evidence>
<evidence type="ECO:0000313" key="15">
    <source>
        <dbReference type="EMBL" id="QFG37621.1"/>
    </source>
</evidence>
<dbReference type="Proteomes" id="UP000326453">
    <property type="component" value="Chromosome 1"/>
</dbReference>
<dbReference type="InterPro" id="IPR036097">
    <property type="entry name" value="HisK_dim/P_sf"/>
</dbReference>
<accession>A0AAE6TU71</accession>
<dbReference type="InterPro" id="IPR003660">
    <property type="entry name" value="HAMP_dom"/>
</dbReference>
<evidence type="ECO:0000256" key="9">
    <source>
        <dbReference type="ARBA" id="ARBA00022840"/>
    </source>
</evidence>
<dbReference type="Pfam" id="PF02518">
    <property type="entry name" value="HATPase_c"/>
    <property type="match status" value="1"/>
</dbReference>
<dbReference type="SUPFAM" id="SSF47384">
    <property type="entry name" value="Homodimeric domain of signal transducing histidine kinase"/>
    <property type="match status" value="1"/>
</dbReference>
<evidence type="ECO:0000313" key="18">
    <source>
        <dbReference type="Proteomes" id="UP000326453"/>
    </source>
</evidence>
<evidence type="ECO:0000256" key="10">
    <source>
        <dbReference type="ARBA" id="ARBA00022989"/>
    </source>
</evidence>
<protein>
    <recommendedName>
        <fullName evidence="3">histidine kinase</fullName>
        <ecNumber evidence="3">2.7.13.3</ecNumber>
    </recommendedName>
</protein>
<dbReference type="InterPro" id="IPR036890">
    <property type="entry name" value="HATPase_C_sf"/>
</dbReference>
<dbReference type="SUPFAM" id="SSF55874">
    <property type="entry name" value="ATPase domain of HSP90 chaperone/DNA topoisomerase II/histidine kinase"/>
    <property type="match status" value="1"/>
</dbReference>
<name>A0AAE6TU71_PARPN</name>
<dbReference type="Pfam" id="PF00512">
    <property type="entry name" value="HisKA"/>
    <property type="match status" value="1"/>
</dbReference>
<evidence type="ECO:0000256" key="6">
    <source>
        <dbReference type="ARBA" id="ARBA00022692"/>
    </source>
</evidence>
<evidence type="ECO:0000313" key="17">
    <source>
        <dbReference type="Proteomes" id="UP000273626"/>
    </source>
</evidence>
<dbReference type="EMBL" id="CP044426">
    <property type="protein sequence ID" value="QFG37621.1"/>
    <property type="molecule type" value="Genomic_DNA"/>
</dbReference>
<keyword evidence="6 12" id="KW-0812">Transmembrane</keyword>
<dbReference type="PROSITE" id="PS50885">
    <property type="entry name" value="HAMP"/>
    <property type="match status" value="1"/>
</dbReference>
<dbReference type="EC" id="2.7.13.3" evidence="3"/>
<comment type="catalytic activity">
    <reaction evidence="1">
        <text>ATP + protein L-histidine = ADP + protein N-phospho-L-histidine.</text>
        <dbReference type="EC" id="2.7.13.3"/>
    </reaction>
</comment>
<dbReference type="InterPro" id="IPR003661">
    <property type="entry name" value="HisK_dim/P_dom"/>
</dbReference>
<dbReference type="GO" id="GO:0000155">
    <property type="term" value="F:phosphorelay sensor kinase activity"/>
    <property type="evidence" value="ECO:0007669"/>
    <property type="project" value="InterPro"/>
</dbReference>
<sequence>MTMPRSLQMRLGVSLGILLTLLWIAAAATTAVMLRHEMDRIFDSSLQEAAQRLLPLAAVEIVGREEEGVTQHLADLRDHDEFLTYIVRDDMGRILLQSHEADPSIFPEWDGPGFHTTATHRLYGEDALQGTIRLTVAEPLAHRAAAARDVWAGLGLPLLVFIPAALLAIVLTVRSGLAPLRRYRDRLAARSPRDLAPVACNDLPVEVTPVGLAVNVLLAQLKSTFEAERTFAANAAHELRTPLAGAIAQAQRIQVETKDTGAGHRAAEIEASLKRLARIAERLLQLARAEGGRLRLDHLSDLRITARLVVDDIERTAPNRIALALPEHPVMSDLDPDAFGIICRNLVENALRHGASDEPIEVSLGEDGTFRVANDGLVVPTEALGRLARRFERGTTGTEGSGLGLAIVASIADRISSKLTLQSPRPGSSSGFEAAVVLPTASKQPIPPSQASAVFR</sequence>
<feature type="domain" description="Histidine kinase" evidence="13">
    <location>
        <begin position="234"/>
        <end position="442"/>
    </location>
</feature>
<dbReference type="RefSeq" id="WP_104494096.1">
    <property type="nucleotide sequence ID" value="NZ_CP044426.1"/>
</dbReference>
<feature type="transmembrane region" description="Helical" evidence="12">
    <location>
        <begin position="150"/>
        <end position="173"/>
    </location>
</feature>
<evidence type="ECO:0000259" key="14">
    <source>
        <dbReference type="PROSITE" id="PS50885"/>
    </source>
</evidence>
<keyword evidence="4" id="KW-0597">Phosphoprotein</keyword>
<evidence type="ECO:0000256" key="1">
    <source>
        <dbReference type="ARBA" id="ARBA00000085"/>
    </source>
</evidence>
<reference evidence="16 17" key="1">
    <citation type="submission" date="2018-10" db="EMBL/GenBank/DDBJ databases">
        <title>Genomic Encyclopedia of Archaeal and Bacterial Type Strains, Phase II (KMG-II): from individual species to whole genera.</title>
        <authorList>
            <person name="Goeker M."/>
        </authorList>
    </citation>
    <scope>NUCLEOTIDE SEQUENCE [LARGE SCALE GENOMIC DNA]</scope>
    <source>
        <strain evidence="17">ATCC 35512 / DSM 2944 / CIP 106514 / LMD 82.5 / NBRC 102493 / NCCB 82005 / GB17</strain>
        <strain evidence="16">DSM 2944</strain>
    </source>
</reference>
<comment type="subcellular location">
    <subcellularLocation>
        <location evidence="2">Membrane</location>
        <topology evidence="2">Multi-pass membrane protein</topology>
    </subcellularLocation>
</comment>